<dbReference type="InterPro" id="IPR010344">
    <property type="entry name" value="YbjH"/>
</dbReference>
<organism evidence="2 3">
    <name type="scientific">Paramylibacter kogurei</name>
    <dbReference type="NCBI Taxonomy" id="1889778"/>
    <lineage>
        <taxon>Bacteria</taxon>
        <taxon>Pseudomonadati</taxon>
        <taxon>Pseudomonadota</taxon>
        <taxon>Alphaproteobacteria</taxon>
        <taxon>Rhodobacterales</taxon>
        <taxon>Paracoccaceae</taxon>
        <taxon>Paramylibacter</taxon>
    </lineage>
</organism>
<reference evidence="2 3" key="1">
    <citation type="submission" date="2016-08" db="EMBL/GenBank/DDBJ databases">
        <title>Draft genome of Amylibacter sp. strain 4G11.</title>
        <authorList>
            <person name="Wong S.-K."/>
            <person name="Hamasaki K."/>
            <person name="Yoshizawa S."/>
        </authorList>
    </citation>
    <scope>NUCLEOTIDE SEQUENCE [LARGE SCALE GENOMIC DNA]</scope>
    <source>
        <strain evidence="2 3">4G11</strain>
    </source>
</reference>
<dbReference type="EMBL" id="MDGM01000001">
    <property type="protein sequence ID" value="PIB26831.1"/>
    <property type="molecule type" value="Genomic_DNA"/>
</dbReference>
<gene>
    <name evidence="2" type="ORF">BFP76_10560</name>
</gene>
<feature type="chain" id="PRO_5013667045" description="YjbH domain-containing protein" evidence="1">
    <location>
        <begin position="20"/>
        <end position="798"/>
    </location>
</feature>
<evidence type="ECO:0000313" key="2">
    <source>
        <dbReference type="EMBL" id="PIB26831.1"/>
    </source>
</evidence>
<evidence type="ECO:0000313" key="3">
    <source>
        <dbReference type="Proteomes" id="UP000231516"/>
    </source>
</evidence>
<protein>
    <recommendedName>
        <fullName evidence="4">YjbH domain-containing protein</fullName>
    </recommendedName>
</protein>
<name>A0A2G5KBD3_9RHOB</name>
<dbReference type="Proteomes" id="UP000231516">
    <property type="component" value="Unassembled WGS sequence"/>
</dbReference>
<keyword evidence="3" id="KW-1185">Reference proteome</keyword>
<comment type="caution">
    <text evidence="2">The sequence shown here is derived from an EMBL/GenBank/DDBJ whole genome shotgun (WGS) entry which is preliminary data.</text>
</comment>
<proteinExistence type="predicted"/>
<evidence type="ECO:0008006" key="4">
    <source>
        <dbReference type="Google" id="ProtNLM"/>
    </source>
</evidence>
<sequence>MSHVAILISALTIATIAQAQSTAPVTLNNYGNAGLIDMPSGQSMPEGTLSATSSLFNKSLRNTATFQITPRLAGSFRYSFVPDFIPGAGSYVRPEYYDRSFDVRYQLMFEGRYRPAVAIGLQDFAGTGIYSGEYIAATKTLRPNLRVTAGLGWGRLGSYNSFSNPFGADTRPSTLGTAEINGRPQADVWFRGPAAPFAGVEWAPQSVRGLVLKAEYSSDDYANENAANVGYFDHKTPLNFAAEYHFKSGSTLAMNVIGGTEVGLRFSTSIDPRKPRVIGREEAPLPIRVRQGQSDQRRAIFGDVIDGHSVPSGYVGSIPAADITQSPSGVRIARIQDQCSPAMARELDAQAGVVDLVIFENNAGAARCSVVLRDAGATYVQALSKPANADGANYGDDANQAAIARLNALMKTDGIVVEALDVTAGRAHLRIRNDRFDAPAQAIGRAARAMTHVMPDSVYAFDITVLEQGLPVSTTRLQRRDLEQLQFDSDGAWKTYVRAQIEPSDLGQGDLTFADGYYPKLSAGIAPYIATSLFDPDNPVRVDLRLRGFAHLDIAPGLSLNGSVSKRIYGNIHHATRDSDSVLPRVRTDLNKYQAQGDPTIDRLTADYMFKLSPDIYGRVTAGILEPMYGGLSAEILYKPVASDFAIGAELNWVKQRDFDQLLSFRDYETVTGHASVYWNMGNGFLGQVDVGRYLARDWGGTLSVDRVFKNGWRVGGYMTLTDVSFDDFGEGSFDKGLRATIPLSWFTGQPHRNKYNLLIQPIVRDGGARVNVPNRLYPVVSGVDRTELRNSWGRLMR</sequence>
<keyword evidence="1" id="KW-0732">Signal</keyword>
<accession>A0A2G5KBD3</accession>
<dbReference type="AlphaFoldDB" id="A0A2G5KBD3"/>
<dbReference type="Pfam" id="PF06082">
    <property type="entry name" value="YjbH"/>
    <property type="match status" value="1"/>
</dbReference>
<feature type="signal peptide" evidence="1">
    <location>
        <begin position="1"/>
        <end position="19"/>
    </location>
</feature>
<evidence type="ECO:0000256" key="1">
    <source>
        <dbReference type="SAM" id="SignalP"/>
    </source>
</evidence>